<proteinExistence type="predicted"/>
<dbReference type="Proteomes" id="UP000199448">
    <property type="component" value="Unassembled WGS sequence"/>
</dbReference>
<evidence type="ECO:0000313" key="1">
    <source>
        <dbReference type="EMBL" id="SEE92607.1"/>
    </source>
</evidence>
<keyword evidence="2" id="KW-1185">Reference proteome</keyword>
<reference evidence="1 2" key="1">
    <citation type="submission" date="2016-10" db="EMBL/GenBank/DDBJ databases">
        <authorList>
            <person name="de Groot N.N."/>
        </authorList>
    </citation>
    <scope>NUCLEOTIDE SEQUENCE [LARGE SCALE GENOMIC DNA]</scope>
    <source>
        <strain evidence="1 2">DSM 23553</strain>
    </source>
</reference>
<dbReference type="EMBL" id="FNUG01000003">
    <property type="protein sequence ID" value="SEE92607.1"/>
    <property type="molecule type" value="Genomic_DNA"/>
</dbReference>
<dbReference type="NCBIfam" id="NF041200">
    <property type="entry name" value="mob_BfmA_Nterm"/>
    <property type="match status" value="1"/>
</dbReference>
<gene>
    <name evidence="1" type="ORF">SAMN04488034_10397</name>
</gene>
<accession>A0A1H5MV35</accession>
<protein>
    <submittedName>
        <fullName evidence="1">Uncharacterized protein</fullName>
    </submittedName>
</protein>
<sequence length="160" mass="18667">MFRKFSRDLGEQQTETLQLMLDFFSKHNLNPSEDLGPNMKTLEGTISKRINVIIAIIRDIEKRQTKPTLAMLQLLFQESPQKQPLLVEKRKPSVEIEKTAYSETQHKNEILQKKVFQWQTITTSILDKVAISRTSFGKIQLRLLMSPKELQDIKTKIEKL</sequence>
<organism evidence="1 2">
    <name type="scientific">Salinimicrobium catena</name>
    <dbReference type="NCBI Taxonomy" id="390640"/>
    <lineage>
        <taxon>Bacteria</taxon>
        <taxon>Pseudomonadati</taxon>
        <taxon>Bacteroidota</taxon>
        <taxon>Flavobacteriia</taxon>
        <taxon>Flavobacteriales</taxon>
        <taxon>Flavobacteriaceae</taxon>
        <taxon>Salinimicrobium</taxon>
    </lineage>
</organism>
<dbReference type="STRING" id="390640.SAMN04488034_10397"/>
<evidence type="ECO:0000313" key="2">
    <source>
        <dbReference type="Proteomes" id="UP000199448"/>
    </source>
</evidence>
<dbReference type="AlphaFoldDB" id="A0A1H5MV35"/>
<name>A0A1H5MV35_9FLAO</name>
<dbReference type="InterPro" id="IPR048012">
    <property type="entry name" value="BfmA-like_N"/>
</dbReference>